<keyword evidence="5" id="KW-1185">Reference proteome</keyword>
<feature type="compositionally biased region" description="Low complexity" evidence="1">
    <location>
        <begin position="23"/>
        <end position="38"/>
    </location>
</feature>
<evidence type="ECO:0000313" key="4">
    <source>
        <dbReference type="EMBL" id="TQS46746.1"/>
    </source>
</evidence>
<dbReference type="PROSITE" id="PS51257">
    <property type="entry name" value="PROKAR_LIPOPROTEIN"/>
    <property type="match status" value="1"/>
</dbReference>
<dbReference type="Pfam" id="PF14016">
    <property type="entry name" value="DUF4232"/>
    <property type="match status" value="1"/>
</dbReference>
<dbReference type="EMBL" id="VIRS01000001">
    <property type="protein sequence ID" value="TQS46746.1"/>
    <property type="molecule type" value="Genomic_DNA"/>
</dbReference>
<dbReference type="InterPro" id="IPR025326">
    <property type="entry name" value="DUF4232"/>
</dbReference>
<organism evidence="4 5">
    <name type="scientific">Cryptosporangium phraense</name>
    <dbReference type="NCBI Taxonomy" id="2593070"/>
    <lineage>
        <taxon>Bacteria</taxon>
        <taxon>Bacillati</taxon>
        <taxon>Actinomycetota</taxon>
        <taxon>Actinomycetes</taxon>
        <taxon>Cryptosporangiales</taxon>
        <taxon>Cryptosporangiaceae</taxon>
        <taxon>Cryptosporangium</taxon>
    </lineage>
</organism>
<sequence>MQRSLVGACLSVVLLAGCSSGSGPQTPTVGTPAGPGTPYASQDDQSDEVGSNQPVEPLSVAPPEPGTKPPLQPATQAPPPPPGDTAPCKTAQLSARVIRQLGTGKTGPGVGLVILTNLGSRECALSGWPVVGLTSKGTALSVPATKVNRPHKPVGMLLKPRRTAFAGIQWRGCPPTATGCRTGDGFRVGAPGSTSIPAELAGFSSAEKKGFPVSAIVVGSLQPTTTDILNW</sequence>
<feature type="compositionally biased region" description="Pro residues" evidence="1">
    <location>
        <begin position="60"/>
        <end position="84"/>
    </location>
</feature>
<dbReference type="OrthoDB" id="3268346at2"/>
<feature type="region of interest" description="Disordered" evidence="1">
    <location>
        <begin position="19"/>
        <end position="88"/>
    </location>
</feature>
<evidence type="ECO:0000256" key="2">
    <source>
        <dbReference type="SAM" id="SignalP"/>
    </source>
</evidence>
<dbReference type="AlphaFoldDB" id="A0A545AZJ4"/>
<reference evidence="4 5" key="1">
    <citation type="submission" date="2019-07" db="EMBL/GenBank/DDBJ databases">
        <title>Cryptosporangium phraense sp. nov., isolated from plant litter.</title>
        <authorList>
            <person name="Suriyachadkun C."/>
        </authorList>
    </citation>
    <scope>NUCLEOTIDE SEQUENCE [LARGE SCALE GENOMIC DNA]</scope>
    <source>
        <strain evidence="4 5">A-T 5661</strain>
    </source>
</reference>
<name>A0A545AZJ4_9ACTN</name>
<evidence type="ECO:0000259" key="3">
    <source>
        <dbReference type="Pfam" id="PF14016"/>
    </source>
</evidence>
<keyword evidence="2" id="KW-0732">Signal</keyword>
<comment type="caution">
    <text evidence="4">The sequence shown here is derived from an EMBL/GenBank/DDBJ whole genome shotgun (WGS) entry which is preliminary data.</text>
</comment>
<dbReference type="RefSeq" id="WP_142702364.1">
    <property type="nucleotide sequence ID" value="NZ_VIRS01000001.1"/>
</dbReference>
<dbReference type="Proteomes" id="UP000317982">
    <property type="component" value="Unassembled WGS sequence"/>
</dbReference>
<feature type="domain" description="DUF4232" evidence="3">
    <location>
        <begin position="88"/>
        <end position="204"/>
    </location>
</feature>
<proteinExistence type="predicted"/>
<accession>A0A545AZJ4</accession>
<protein>
    <submittedName>
        <fullName evidence="4">DUF4232 domain-containing protein</fullName>
    </submittedName>
</protein>
<dbReference type="InParanoid" id="A0A545AZJ4"/>
<evidence type="ECO:0000256" key="1">
    <source>
        <dbReference type="SAM" id="MobiDB-lite"/>
    </source>
</evidence>
<evidence type="ECO:0000313" key="5">
    <source>
        <dbReference type="Proteomes" id="UP000317982"/>
    </source>
</evidence>
<feature type="compositionally biased region" description="Polar residues" evidence="1">
    <location>
        <begin position="39"/>
        <end position="54"/>
    </location>
</feature>
<feature type="chain" id="PRO_5038340315" evidence="2">
    <location>
        <begin position="25"/>
        <end position="231"/>
    </location>
</feature>
<feature type="signal peptide" evidence="2">
    <location>
        <begin position="1"/>
        <end position="24"/>
    </location>
</feature>
<gene>
    <name evidence="4" type="ORF">FL583_00245</name>
</gene>